<dbReference type="Proteomes" id="UP001214415">
    <property type="component" value="Chromosome 2"/>
</dbReference>
<dbReference type="InterPro" id="IPR048254">
    <property type="entry name" value="CDP_ALCOHOL_P_TRANSF_CS"/>
</dbReference>
<keyword evidence="3 5" id="KW-0808">Transferase</keyword>
<evidence type="ECO:0000256" key="3">
    <source>
        <dbReference type="ARBA" id="ARBA00022679"/>
    </source>
</evidence>
<dbReference type="PROSITE" id="PS00379">
    <property type="entry name" value="CDP_ALCOHOL_P_TRANSF"/>
    <property type="match status" value="1"/>
</dbReference>
<evidence type="ECO:0000256" key="5">
    <source>
        <dbReference type="RuleBase" id="RU003750"/>
    </source>
</evidence>
<evidence type="ECO:0000256" key="2">
    <source>
        <dbReference type="ARBA" id="ARBA00010441"/>
    </source>
</evidence>
<dbReference type="EC" id="2.7.8.1" evidence="7"/>
<dbReference type="Pfam" id="PF01066">
    <property type="entry name" value="CDP-OH_P_transf"/>
    <property type="match status" value="1"/>
</dbReference>
<evidence type="ECO:0000313" key="8">
    <source>
        <dbReference type="Proteomes" id="UP001214415"/>
    </source>
</evidence>
<dbReference type="GO" id="GO:0004307">
    <property type="term" value="F:ethanolaminephosphotransferase activity"/>
    <property type="evidence" value="ECO:0007669"/>
    <property type="project" value="UniProtKB-EC"/>
</dbReference>
<dbReference type="GO" id="GO:0016020">
    <property type="term" value="C:membrane"/>
    <property type="evidence" value="ECO:0007669"/>
    <property type="project" value="UniProtKB-SubCell"/>
</dbReference>
<comment type="subcellular location">
    <subcellularLocation>
        <location evidence="1">Membrane</location>
    </subcellularLocation>
</comment>
<evidence type="ECO:0000256" key="6">
    <source>
        <dbReference type="SAM" id="Phobius"/>
    </source>
</evidence>
<feature type="transmembrane region" description="Helical" evidence="6">
    <location>
        <begin position="298"/>
        <end position="320"/>
    </location>
</feature>
<feature type="transmembrane region" description="Helical" evidence="6">
    <location>
        <begin position="332"/>
        <end position="356"/>
    </location>
</feature>
<reference evidence="7" key="1">
    <citation type="submission" date="2023-03" db="EMBL/GenBank/DDBJ databases">
        <title>Mating type loci evolution in Malassezia.</title>
        <authorList>
            <person name="Coelho M.A."/>
        </authorList>
    </citation>
    <scope>NUCLEOTIDE SEQUENCE</scope>
    <source>
        <strain evidence="7">CBS 12830</strain>
    </source>
</reference>
<dbReference type="GO" id="GO:0008654">
    <property type="term" value="P:phospholipid biosynthetic process"/>
    <property type="evidence" value="ECO:0007669"/>
    <property type="project" value="InterPro"/>
</dbReference>
<dbReference type="InterPro" id="IPR043130">
    <property type="entry name" value="CDP-OH_PTrfase_TM_dom"/>
</dbReference>
<feature type="transmembrane region" description="Helical" evidence="6">
    <location>
        <begin position="257"/>
        <end position="278"/>
    </location>
</feature>
<keyword evidence="8" id="KW-1185">Reference proteome</keyword>
<feature type="transmembrane region" description="Helical" evidence="6">
    <location>
        <begin position="392"/>
        <end position="412"/>
    </location>
</feature>
<proteinExistence type="inferred from homology"/>
<dbReference type="Gene3D" id="1.20.120.1760">
    <property type="match status" value="1"/>
</dbReference>
<dbReference type="InterPro" id="IPR000462">
    <property type="entry name" value="CDP-OH_P_trans"/>
</dbReference>
<dbReference type="AlphaFoldDB" id="A0AAF0EBJ8"/>
<evidence type="ECO:0000256" key="1">
    <source>
        <dbReference type="ARBA" id="ARBA00004370"/>
    </source>
</evidence>
<dbReference type="PANTHER" id="PTHR10414:SF37">
    <property type="entry name" value="BB IN A BOXCAR, ISOFORM C"/>
    <property type="match status" value="1"/>
</dbReference>
<feature type="transmembrane region" description="Helical" evidence="6">
    <location>
        <begin position="362"/>
        <end position="380"/>
    </location>
</feature>
<keyword evidence="6" id="KW-0812">Transmembrane</keyword>
<dbReference type="EMBL" id="CP119901">
    <property type="protein sequence ID" value="WFD22500.1"/>
    <property type="molecule type" value="Genomic_DNA"/>
</dbReference>
<evidence type="ECO:0000256" key="4">
    <source>
        <dbReference type="ARBA" id="ARBA00023136"/>
    </source>
</evidence>
<comment type="similarity">
    <text evidence="2 5">Belongs to the CDP-alcohol phosphatidyltransferase class-I family.</text>
</comment>
<gene>
    <name evidence="7" type="ORF">MEQU1_001172</name>
</gene>
<accession>A0AAF0EBJ8</accession>
<organism evidence="7 8">
    <name type="scientific">Malassezia equina</name>
    <dbReference type="NCBI Taxonomy" id="1381935"/>
    <lineage>
        <taxon>Eukaryota</taxon>
        <taxon>Fungi</taxon>
        <taxon>Dikarya</taxon>
        <taxon>Basidiomycota</taxon>
        <taxon>Ustilaginomycotina</taxon>
        <taxon>Malasseziomycetes</taxon>
        <taxon>Malasseziales</taxon>
        <taxon>Malasseziaceae</taxon>
        <taxon>Malassezia</taxon>
    </lineage>
</organism>
<feature type="transmembrane region" description="Helical" evidence="6">
    <location>
        <begin position="219"/>
        <end position="245"/>
    </location>
</feature>
<name>A0AAF0EBJ8_9BASI</name>
<dbReference type="InterPro" id="IPR014472">
    <property type="entry name" value="CHOPT"/>
</dbReference>
<dbReference type="PIRSF" id="PIRSF015665">
    <property type="entry name" value="CHOPT"/>
    <property type="match status" value="1"/>
</dbReference>
<evidence type="ECO:0000313" key="7">
    <source>
        <dbReference type="EMBL" id="WFD22500.1"/>
    </source>
</evidence>
<keyword evidence="4 6" id="KW-0472">Membrane</keyword>
<protein>
    <submittedName>
        <fullName evidence="7">Ethanolaminephosphotransferase</fullName>
        <ecNumber evidence="7">2.7.8.1</ecNumber>
    </submittedName>
</protein>
<dbReference type="PANTHER" id="PTHR10414">
    <property type="entry name" value="ETHANOLAMINEPHOSPHOTRANSFERASE"/>
    <property type="match status" value="1"/>
</dbReference>
<feature type="transmembrane region" description="Helical" evidence="6">
    <location>
        <begin position="51"/>
        <end position="69"/>
    </location>
</feature>
<sequence length="435" mass="47938">MYHYLDARARANLAKYKYSSGGTSLLTRYVLGPYWNWLVTLVPTSIAPNTLTLSGLLLVLLNFLMLLAVDGHLDGATRMRAHVLEKDGLLPTVPLLPEGGLPKVLQHVRPSTLSAVPVWMLWVWSACLFMYQSLDAIDGKQARRTNMAGPLGELFDHGCDALNTTLETVLVCAATGLGRSYWTLIGLVSAMTNFFLTTWEEYHTHTLFLSSFSGPVEGILLICALYLLQVAFGPAFCVQGVLHVTGLEHLAWVREHLAFANVPLGDLFMLLSCLGLLLNAWTGYEHVYRQCIAEKRSALAPLVGIVPFAVQTVANMAWAMGHGAQVMVHGSVFVPFLLFWGLSFAYLVGLVILAHVCRTPYPYWNILLLPSLVLALDAHLPQPVLQGSLTTLTFAVYGSMALSFAVYAYFVYDVITLICKETGKPCFRVAHAHHE</sequence>
<keyword evidence="6" id="KW-1133">Transmembrane helix</keyword>